<dbReference type="GO" id="GO:0005886">
    <property type="term" value="C:plasma membrane"/>
    <property type="evidence" value="ECO:0007669"/>
    <property type="project" value="UniProtKB-SubCell"/>
</dbReference>
<name>A0A8J3SZI4_9ACTN</name>
<organism evidence="11 12">
    <name type="scientific">Planobispora takensis</name>
    <dbReference type="NCBI Taxonomy" id="1367882"/>
    <lineage>
        <taxon>Bacteria</taxon>
        <taxon>Bacillati</taxon>
        <taxon>Actinomycetota</taxon>
        <taxon>Actinomycetes</taxon>
        <taxon>Streptosporangiales</taxon>
        <taxon>Streptosporangiaceae</taxon>
        <taxon>Planobispora</taxon>
    </lineage>
</organism>
<dbReference type="SMART" id="SM00091">
    <property type="entry name" value="PAS"/>
    <property type="match status" value="1"/>
</dbReference>
<dbReference type="Gene3D" id="3.30.450.20">
    <property type="entry name" value="PAS domain"/>
    <property type="match status" value="1"/>
</dbReference>
<dbReference type="Gene3D" id="1.10.287.130">
    <property type="match status" value="1"/>
</dbReference>
<dbReference type="EMBL" id="BOOK01000038">
    <property type="protein sequence ID" value="GII03332.1"/>
    <property type="molecule type" value="Genomic_DNA"/>
</dbReference>
<evidence type="ECO:0000256" key="8">
    <source>
        <dbReference type="SAM" id="Coils"/>
    </source>
</evidence>
<sequence>MRPVGAGEPGGDPDYARLFDAAPTPCVILDSDLVVVAVNRAYLAESFTEREQILGRSLLDLFPEDPDDPSADGRANLARSLRTVLETGRPDTMALQRHDIRTAPDGPYEERYWSAVNTPVLDEAGRVRHIIHRAENVTEFVHLRRSGQRERADADRLERADRMENDLIARGRELQDLNQRLRGANLRLAAAGRRLMEQQQDKDRFIATLSHELRNPLAAIQAAGELLSLDHPHGHPALEVLWRQVEALTRIADDLLDSSQALSGGLRLVPEDLDLRSVVTAAVRDMRLEYAQADRRVRTSLPRRPVPVRGDRVRLAQLLGNLLGNAVKYTRPGGAVDVELVCTQEEAILTVSDDGVGFDPATADSLFEMFTRPIAADPEDVPTGTVGLGLGLPIVRSIAVLHGGAVSAHSDGPGTGARFSISLPLAPVRHRPVVRRAGHTVRRRNPLRVLVVEDNADLAFAYRELLERRGDTVVIAGTGREAVAAAHEHRFDLVLCDLSLPDVSGHEVARRLLLLPSECLPPLIVAVSGFGRESDHSAALRAGFDVHLTKPVTIADLEDLLHSWRDRLPR</sequence>
<evidence type="ECO:0000256" key="7">
    <source>
        <dbReference type="PROSITE-ProRule" id="PRU00169"/>
    </source>
</evidence>
<dbReference type="SUPFAM" id="SSF55785">
    <property type="entry name" value="PYP-like sensor domain (PAS domain)"/>
    <property type="match status" value="1"/>
</dbReference>
<evidence type="ECO:0000313" key="11">
    <source>
        <dbReference type="EMBL" id="GII03332.1"/>
    </source>
</evidence>
<feature type="coiled-coil region" evidence="8">
    <location>
        <begin position="160"/>
        <end position="194"/>
    </location>
</feature>
<dbReference type="PANTHER" id="PTHR43547:SF2">
    <property type="entry name" value="HYBRID SIGNAL TRANSDUCTION HISTIDINE KINASE C"/>
    <property type="match status" value="1"/>
</dbReference>
<dbReference type="CDD" id="cd00130">
    <property type="entry name" value="PAS"/>
    <property type="match status" value="1"/>
</dbReference>
<dbReference type="PROSITE" id="PS50110">
    <property type="entry name" value="RESPONSE_REGULATORY"/>
    <property type="match status" value="1"/>
</dbReference>
<dbReference type="InterPro" id="IPR035965">
    <property type="entry name" value="PAS-like_dom_sf"/>
</dbReference>
<accession>A0A8J3SZI4</accession>
<feature type="domain" description="Histidine kinase" evidence="9">
    <location>
        <begin position="208"/>
        <end position="427"/>
    </location>
</feature>
<keyword evidence="4 7" id="KW-0597">Phosphoprotein</keyword>
<evidence type="ECO:0000313" key="12">
    <source>
        <dbReference type="Proteomes" id="UP000634476"/>
    </source>
</evidence>
<dbReference type="InterPro" id="IPR000014">
    <property type="entry name" value="PAS"/>
</dbReference>
<dbReference type="SUPFAM" id="SSF52172">
    <property type="entry name" value="CheY-like"/>
    <property type="match status" value="1"/>
</dbReference>
<dbReference type="PRINTS" id="PR00344">
    <property type="entry name" value="BCTRLSENSOR"/>
</dbReference>
<dbReference type="CDD" id="cd00082">
    <property type="entry name" value="HisKA"/>
    <property type="match status" value="1"/>
</dbReference>
<evidence type="ECO:0000256" key="2">
    <source>
        <dbReference type="ARBA" id="ARBA00004236"/>
    </source>
</evidence>
<proteinExistence type="predicted"/>
<keyword evidence="8" id="KW-0175">Coiled coil</keyword>
<dbReference type="EC" id="2.7.13.3" evidence="3"/>
<evidence type="ECO:0000259" key="10">
    <source>
        <dbReference type="PROSITE" id="PS50110"/>
    </source>
</evidence>
<dbReference type="AlphaFoldDB" id="A0A8J3SZI4"/>
<dbReference type="PROSITE" id="PS50109">
    <property type="entry name" value="HIS_KIN"/>
    <property type="match status" value="1"/>
</dbReference>
<protein>
    <recommendedName>
        <fullName evidence="3">histidine kinase</fullName>
        <ecNumber evidence="3">2.7.13.3</ecNumber>
    </recommendedName>
</protein>
<dbReference type="SUPFAM" id="SSF47384">
    <property type="entry name" value="Homodimeric domain of signal transducing histidine kinase"/>
    <property type="match status" value="1"/>
</dbReference>
<comment type="subcellular location">
    <subcellularLocation>
        <location evidence="2">Cell membrane</location>
    </subcellularLocation>
</comment>
<dbReference type="PANTHER" id="PTHR43547">
    <property type="entry name" value="TWO-COMPONENT HISTIDINE KINASE"/>
    <property type="match status" value="1"/>
</dbReference>
<dbReference type="InterPro" id="IPR001789">
    <property type="entry name" value="Sig_transdc_resp-reg_receiver"/>
</dbReference>
<evidence type="ECO:0000256" key="4">
    <source>
        <dbReference type="ARBA" id="ARBA00022553"/>
    </source>
</evidence>
<evidence type="ECO:0000256" key="3">
    <source>
        <dbReference type="ARBA" id="ARBA00012438"/>
    </source>
</evidence>
<dbReference type="Gene3D" id="3.30.565.10">
    <property type="entry name" value="Histidine kinase-like ATPase, C-terminal domain"/>
    <property type="match status" value="1"/>
</dbReference>
<dbReference type="Proteomes" id="UP000634476">
    <property type="component" value="Unassembled WGS sequence"/>
</dbReference>
<dbReference type="InterPro" id="IPR004358">
    <property type="entry name" value="Sig_transdc_His_kin-like_C"/>
</dbReference>
<dbReference type="RefSeq" id="WP_203877619.1">
    <property type="nucleotide sequence ID" value="NZ_BOOK01000038.1"/>
</dbReference>
<keyword evidence="12" id="KW-1185">Reference proteome</keyword>
<dbReference type="Pfam" id="PF02518">
    <property type="entry name" value="HATPase_c"/>
    <property type="match status" value="1"/>
</dbReference>
<dbReference type="InterPro" id="IPR011006">
    <property type="entry name" value="CheY-like_superfamily"/>
</dbReference>
<dbReference type="Gene3D" id="3.40.50.2300">
    <property type="match status" value="1"/>
</dbReference>
<evidence type="ECO:0000256" key="6">
    <source>
        <dbReference type="ARBA" id="ARBA00023012"/>
    </source>
</evidence>
<feature type="domain" description="Response regulatory" evidence="10">
    <location>
        <begin position="448"/>
        <end position="565"/>
    </location>
</feature>
<gene>
    <name evidence="11" type="ORF">Pta02_53400</name>
</gene>
<dbReference type="SMART" id="SM00388">
    <property type="entry name" value="HisKA"/>
    <property type="match status" value="1"/>
</dbReference>
<dbReference type="InterPro" id="IPR003661">
    <property type="entry name" value="HisK_dim/P_dom"/>
</dbReference>
<dbReference type="Pfam" id="PF00512">
    <property type="entry name" value="HisKA"/>
    <property type="match status" value="1"/>
</dbReference>
<dbReference type="InterPro" id="IPR003594">
    <property type="entry name" value="HATPase_dom"/>
</dbReference>
<keyword evidence="6" id="KW-0902">Two-component regulatory system</keyword>
<dbReference type="Pfam" id="PF00072">
    <property type="entry name" value="Response_reg"/>
    <property type="match status" value="1"/>
</dbReference>
<evidence type="ECO:0000256" key="1">
    <source>
        <dbReference type="ARBA" id="ARBA00000085"/>
    </source>
</evidence>
<dbReference type="InterPro" id="IPR005467">
    <property type="entry name" value="His_kinase_dom"/>
</dbReference>
<keyword evidence="5" id="KW-0808">Transferase</keyword>
<dbReference type="SMART" id="SM00387">
    <property type="entry name" value="HATPase_c"/>
    <property type="match status" value="1"/>
</dbReference>
<comment type="caution">
    <text evidence="11">The sequence shown here is derived from an EMBL/GenBank/DDBJ whole genome shotgun (WGS) entry which is preliminary data.</text>
</comment>
<dbReference type="GO" id="GO:0000155">
    <property type="term" value="F:phosphorelay sensor kinase activity"/>
    <property type="evidence" value="ECO:0007669"/>
    <property type="project" value="InterPro"/>
</dbReference>
<feature type="modified residue" description="4-aspartylphosphate" evidence="7">
    <location>
        <position position="497"/>
    </location>
</feature>
<evidence type="ECO:0000259" key="9">
    <source>
        <dbReference type="PROSITE" id="PS50109"/>
    </source>
</evidence>
<keyword evidence="5" id="KW-0418">Kinase</keyword>
<evidence type="ECO:0000256" key="5">
    <source>
        <dbReference type="ARBA" id="ARBA00022777"/>
    </source>
</evidence>
<dbReference type="Pfam" id="PF08448">
    <property type="entry name" value="PAS_4"/>
    <property type="match status" value="1"/>
</dbReference>
<comment type="catalytic activity">
    <reaction evidence="1">
        <text>ATP + protein L-histidine = ADP + protein N-phospho-L-histidine.</text>
        <dbReference type="EC" id="2.7.13.3"/>
    </reaction>
</comment>
<dbReference type="InterPro" id="IPR013656">
    <property type="entry name" value="PAS_4"/>
</dbReference>
<dbReference type="SUPFAM" id="SSF55874">
    <property type="entry name" value="ATPase domain of HSP90 chaperone/DNA topoisomerase II/histidine kinase"/>
    <property type="match status" value="1"/>
</dbReference>
<dbReference type="InterPro" id="IPR036890">
    <property type="entry name" value="HATPase_C_sf"/>
</dbReference>
<dbReference type="InterPro" id="IPR036097">
    <property type="entry name" value="HisK_dim/P_sf"/>
</dbReference>
<reference evidence="11" key="1">
    <citation type="submission" date="2021-01" db="EMBL/GenBank/DDBJ databases">
        <title>Whole genome shotgun sequence of Planobispora takensis NBRC 109077.</title>
        <authorList>
            <person name="Komaki H."/>
            <person name="Tamura T."/>
        </authorList>
    </citation>
    <scope>NUCLEOTIDE SEQUENCE</scope>
    <source>
        <strain evidence="11">NBRC 109077</strain>
    </source>
</reference>
<dbReference type="CDD" id="cd00075">
    <property type="entry name" value="HATPase"/>
    <property type="match status" value="1"/>
</dbReference>
<dbReference type="SMART" id="SM00448">
    <property type="entry name" value="REC"/>
    <property type="match status" value="1"/>
</dbReference>